<protein>
    <submittedName>
        <fullName evidence="2">Uncharacterized protein</fullName>
    </submittedName>
</protein>
<proteinExistence type="predicted"/>
<dbReference type="Proteomes" id="UP000093432">
    <property type="component" value="Unassembled WGS sequence"/>
</dbReference>
<dbReference type="RefSeq" id="WP_065399543.1">
    <property type="nucleotide sequence ID" value="NZ_MAYG01000001.1"/>
</dbReference>
<sequence length="226" mass="26100">MKKLFSFIAFTLIISSHAQTLKDFSVPKGYKKISEAKGDLDKDGRDETVMVFNTDIRASKEEYPEADYKRVLYILKNTANGLKVWKEASGFLISSGMGFSPEYNGPPEISIKNNVLAIRQELDTNSRHTLAYRHTFRFQNNDFYLIGSQENFDDTCEFNILHEVNFSTGKAIVDEQYYPCFEGDKAPQENFYKAFTHKFKHLIRMTDFKTGENEFPVPGSKRSFIF</sequence>
<accession>A0A1B8ZVH1</accession>
<feature type="chain" id="PRO_5008621350" evidence="1">
    <location>
        <begin position="19"/>
        <end position="226"/>
    </location>
</feature>
<feature type="signal peptide" evidence="1">
    <location>
        <begin position="1"/>
        <end position="18"/>
    </location>
</feature>
<comment type="caution">
    <text evidence="2">The sequence shown here is derived from an EMBL/GenBank/DDBJ whole genome shotgun (WGS) entry which is preliminary data.</text>
</comment>
<dbReference type="AlphaFoldDB" id="A0A1B8ZVH1"/>
<dbReference type="STRING" id="651561.BBI00_15195"/>
<reference evidence="3" key="1">
    <citation type="submission" date="2016-07" db="EMBL/GenBank/DDBJ databases">
        <authorList>
            <person name="Florea S."/>
            <person name="Webb J.S."/>
            <person name="Jaromczyk J."/>
            <person name="Schardl C.L."/>
        </authorList>
    </citation>
    <scope>NUCLEOTIDE SEQUENCE [LARGE SCALE GENOMIC DNA]</scope>
    <source>
        <strain evidence="3">CC-VM-7</strain>
    </source>
</reference>
<organism evidence="2 3">
    <name type="scientific">Chryseobacterium arthrosphaerae</name>
    <dbReference type="NCBI Taxonomy" id="651561"/>
    <lineage>
        <taxon>Bacteria</taxon>
        <taxon>Pseudomonadati</taxon>
        <taxon>Bacteroidota</taxon>
        <taxon>Flavobacteriia</taxon>
        <taxon>Flavobacteriales</taxon>
        <taxon>Weeksellaceae</taxon>
        <taxon>Chryseobacterium group</taxon>
        <taxon>Chryseobacterium</taxon>
    </lineage>
</organism>
<name>A0A1B8ZVH1_9FLAO</name>
<keyword evidence="1" id="KW-0732">Signal</keyword>
<evidence type="ECO:0000256" key="1">
    <source>
        <dbReference type="SAM" id="SignalP"/>
    </source>
</evidence>
<gene>
    <name evidence="2" type="ORF">BBI00_15195</name>
</gene>
<evidence type="ECO:0000313" key="3">
    <source>
        <dbReference type="Proteomes" id="UP000093432"/>
    </source>
</evidence>
<evidence type="ECO:0000313" key="2">
    <source>
        <dbReference type="EMBL" id="OCA75590.1"/>
    </source>
</evidence>
<dbReference type="EMBL" id="MAYG01000001">
    <property type="protein sequence ID" value="OCA75590.1"/>
    <property type="molecule type" value="Genomic_DNA"/>
</dbReference>
<dbReference type="OrthoDB" id="86940at2"/>